<feature type="region of interest" description="Disordered" evidence="1">
    <location>
        <begin position="1"/>
        <end position="47"/>
    </location>
</feature>
<dbReference type="InterPro" id="IPR012338">
    <property type="entry name" value="Beta-lactam/transpept-like"/>
</dbReference>
<dbReference type="Proteomes" id="UP001189429">
    <property type="component" value="Unassembled WGS sequence"/>
</dbReference>
<dbReference type="Pfam" id="PF00144">
    <property type="entry name" value="Beta-lactamase"/>
    <property type="match status" value="1"/>
</dbReference>
<dbReference type="InterPro" id="IPR001466">
    <property type="entry name" value="Beta-lactam-related"/>
</dbReference>
<evidence type="ECO:0000259" key="2">
    <source>
        <dbReference type="Pfam" id="PF00144"/>
    </source>
</evidence>
<evidence type="ECO:0000313" key="3">
    <source>
        <dbReference type="EMBL" id="CAK0855927.1"/>
    </source>
</evidence>
<dbReference type="InterPro" id="IPR050789">
    <property type="entry name" value="Diverse_Enzym_Activities"/>
</dbReference>
<dbReference type="PANTHER" id="PTHR43283:SF3">
    <property type="entry name" value="BETA-LACTAMASE FAMILY PROTEIN (AFU_ORTHOLOGUE AFUA_5G07500)"/>
    <property type="match status" value="1"/>
</dbReference>
<evidence type="ECO:0000313" key="4">
    <source>
        <dbReference type="Proteomes" id="UP001189429"/>
    </source>
</evidence>
<gene>
    <name evidence="3" type="ORF">PCOR1329_LOCUS46441</name>
</gene>
<proteinExistence type="predicted"/>
<name>A0ABN9U9F1_9DINO</name>
<protein>
    <recommendedName>
        <fullName evidence="2">Beta-lactamase-related domain-containing protein</fullName>
    </recommendedName>
</protein>
<organism evidence="3 4">
    <name type="scientific">Prorocentrum cordatum</name>
    <dbReference type="NCBI Taxonomy" id="2364126"/>
    <lineage>
        <taxon>Eukaryota</taxon>
        <taxon>Sar</taxon>
        <taxon>Alveolata</taxon>
        <taxon>Dinophyceae</taxon>
        <taxon>Prorocentrales</taxon>
        <taxon>Prorocentraceae</taxon>
        <taxon>Prorocentrum</taxon>
    </lineage>
</organism>
<feature type="region of interest" description="Disordered" evidence="1">
    <location>
        <begin position="557"/>
        <end position="667"/>
    </location>
</feature>
<dbReference type="Gene3D" id="3.40.710.10">
    <property type="entry name" value="DD-peptidase/beta-lactamase superfamily"/>
    <property type="match status" value="1"/>
</dbReference>
<feature type="region of interest" description="Disordered" evidence="1">
    <location>
        <begin position="461"/>
        <end position="520"/>
    </location>
</feature>
<dbReference type="SUPFAM" id="SSF56601">
    <property type="entry name" value="beta-lactamase/transpeptidase-like"/>
    <property type="match status" value="1"/>
</dbReference>
<accession>A0ABN9U9F1</accession>
<dbReference type="EMBL" id="CAUYUJ010015587">
    <property type="protein sequence ID" value="CAK0855927.1"/>
    <property type="molecule type" value="Genomic_DNA"/>
</dbReference>
<comment type="caution">
    <text evidence="3">The sequence shown here is derived from an EMBL/GenBank/DDBJ whole genome shotgun (WGS) entry which is preliminary data.</text>
</comment>
<dbReference type="SUPFAM" id="SSF55729">
    <property type="entry name" value="Acyl-CoA N-acyltransferases (Nat)"/>
    <property type="match status" value="1"/>
</dbReference>
<feature type="region of interest" description="Disordered" evidence="1">
    <location>
        <begin position="866"/>
        <end position="894"/>
    </location>
</feature>
<dbReference type="PANTHER" id="PTHR43283">
    <property type="entry name" value="BETA-LACTAMASE-RELATED"/>
    <property type="match status" value="1"/>
</dbReference>
<sequence>MEARSSSQKGEVWRRPKHCGGGPLRVAGAASRGRPCVAKSPADEGMMEEHRERIHGHWRRGTFPGFGECVVHDGKVVYLDLCGFTDKEHTVKLTERTLYRGYSMMKPITATAFMTLVEEGLAHWDQPVWRYLPKFRNLQVMKKSGSGVEPLKKPVTLRHLMMHTSGLGYGAARADLSLPMGAARTPAEKLYKDLVRRQDSGEVDTLEKLCDALCELPLLFQPGARYEYGMGVDVLGRVVEVIAGMPLRQVIRERVLVPTGMRDAAWDVPASKARQICGYYRILKKSGSSQRYLERLDGSTPADSRSVRGSAAHYGGRLGNPAAGGIWGSCFCALHFSMLDVALFCQMLLNGGVSASGQRVLSEPTVRLLGRNWLQQRRSADSPFPPGWGTEDVGWSPLGNVQLTGPHAGAMFMGGMSYYWMDPRRKIFAAMMTETYWQVSPLGWKDSLDTMEKVLERAVSASAAAGSRKRPAAVPPAGFADAAPAGTARLDPSGAAPARGRLADRGGPAAGRRESGRLSAASSFVELARHIRAAMGRQEVDRGARCNGELLEKGRPVRELALPGPQTGGQRCGQPDLSIQLRRGPSPCTRAPRLRGEWPPGPPGAPWRRTDGPAPPGPTGRRAGSEERSRSRSRARSSAGAPPGDVHGGLPSRVGPPAREGMSADAARGQLGRFRQVRLCERRDREKVLQLFQTHGWPLPEDVNSRCCIEELLGLGKGSARLTTHLAWLSDAEGAEGHAGCAAAAILSVYRYRDERRRAGCLEFIVSSRRGLGGALVGHAASFLRAQGVSRLYSGVDLSREGALPAHVRWGFRDVGEEMWTQASLKLYSAGSVRYMMLDLSGAGDAGEVPRERECERAAHAECSLAASTRSSRTPRRAGHGAFGNRASRPRRGTAPTLLARAGGLPATVPFRSRRCLRAAGPA</sequence>
<feature type="compositionally biased region" description="Low complexity" evidence="1">
    <location>
        <begin position="475"/>
        <end position="488"/>
    </location>
</feature>
<keyword evidence="4" id="KW-1185">Reference proteome</keyword>
<evidence type="ECO:0000256" key="1">
    <source>
        <dbReference type="SAM" id="MobiDB-lite"/>
    </source>
</evidence>
<feature type="domain" description="Beta-lactamase-related" evidence="2">
    <location>
        <begin position="54"/>
        <end position="434"/>
    </location>
</feature>
<dbReference type="InterPro" id="IPR016181">
    <property type="entry name" value="Acyl_CoA_acyltransferase"/>
</dbReference>
<dbReference type="Gene3D" id="3.40.630.30">
    <property type="match status" value="1"/>
</dbReference>
<reference evidence="3" key="1">
    <citation type="submission" date="2023-10" db="EMBL/GenBank/DDBJ databases">
        <authorList>
            <person name="Chen Y."/>
            <person name="Shah S."/>
            <person name="Dougan E. K."/>
            <person name="Thang M."/>
            <person name="Chan C."/>
        </authorList>
    </citation>
    <scope>NUCLEOTIDE SEQUENCE [LARGE SCALE GENOMIC DNA]</scope>
</reference>